<dbReference type="AlphaFoldDB" id="A0A174YG77"/>
<dbReference type="InterPro" id="IPR031341">
    <property type="entry name" value="Methyltr_RsmF_N"/>
</dbReference>
<accession>A0A174YG77</accession>
<keyword evidence="4 7" id="KW-0808">Transferase</keyword>
<dbReference type="Proteomes" id="UP000078383">
    <property type="component" value="Unassembled WGS sequence"/>
</dbReference>
<dbReference type="GO" id="GO:0003723">
    <property type="term" value="F:RNA binding"/>
    <property type="evidence" value="ECO:0007669"/>
    <property type="project" value="UniProtKB-UniRule"/>
</dbReference>
<dbReference type="Pfam" id="PF13636">
    <property type="entry name" value="Methyltranf_PUA"/>
    <property type="match status" value="1"/>
</dbReference>
<dbReference type="Gene3D" id="3.40.50.150">
    <property type="entry name" value="Vaccinia Virus protein VP39"/>
    <property type="match status" value="1"/>
</dbReference>
<dbReference type="GO" id="GO:0006396">
    <property type="term" value="P:RNA processing"/>
    <property type="evidence" value="ECO:0007669"/>
    <property type="project" value="InterPro"/>
</dbReference>
<feature type="binding site" evidence="7">
    <location>
        <position position="134"/>
    </location>
    <ligand>
        <name>S-adenosyl-L-methionine</name>
        <dbReference type="ChEBI" id="CHEBI:59789"/>
    </ligand>
</feature>
<dbReference type="Gene3D" id="2.30.130.60">
    <property type="match status" value="1"/>
</dbReference>
<gene>
    <name evidence="9" type="primary">rsmF</name>
    <name evidence="9" type="ORF">ERS852502_01773</name>
</gene>
<dbReference type="PRINTS" id="PR02008">
    <property type="entry name" value="RCMTFAMILY"/>
</dbReference>
<dbReference type="EC" id="2.1.1.178" evidence="9"/>
<dbReference type="GO" id="GO:0001510">
    <property type="term" value="P:RNA methylation"/>
    <property type="evidence" value="ECO:0007669"/>
    <property type="project" value="InterPro"/>
</dbReference>
<protein>
    <submittedName>
        <fullName evidence="9">Ribosomal RNA small subunit methyltransferase F</fullName>
        <ecNumber evidence="9">2.1.1.178</ecNumber>
    </submittedName>
</protein>
<dbReference type="InterPro" id="IPR029063">
    <property type="entry name" value="SAM-dependent_MTases_sf"/>
</dbReference>
<evidence type="ECO:0000256" key="5">
    <source>
        <dbReference type="ARBA" id="ARBA00022691"/>
    </source>
</evidence>
<dbReference type="NCBIfam" id="TIGR00446">
    <property type="entry name" value="nop2p"/>
    <property type="match status" value="1"/>
</dbReference>
<keyword evidence="6 7" id="KW-0694">RNA-binding</keyword>
<dbReference type="GO" id="GO:0008173">
    <property type="term" value="F:RNA methyltransferase activity"/>
    <property type="evidence" value="ECO:0007669"/>
    <property type="project" value="InterPro"/>
</dbReference>
<feature type="domain" description="SAM-dependent MTase RsmB/NOP-type" evidence="8">
    <location>
        <begin position="22"/>
        <end position="303"/>
    </location>
</feature>
<feature type="active site" description="Nucleophile" evidence="7">
    <location>
        <position position="232"/>
    </location>
</feature>
<dbReference type="EMBL" id="CZBX01000007">
    <property type="protein sequence ID" value="CUQ88414.1"/>
    <property type="molecule type" value="Genomic_DNA"/>
</dbReference>
<dbReference type="Pfam" id="PF17125">
    <property type="entry name" value="Methyltr_RsmF_N"/>
    <property type="match status" value="1"/>
</dbReference>
<evidence type="ECO:0000256" key="3">
    <source>
        <dbReference type="ARBA" id="ARBA00022603"/>
    </source>
</evidence>
<dbReference type="InterPro" id="IPR011023">
    <property type="entry name" value="Nop2p"/>
</dbReference>
<comment type="caution">
    <text evidence="7">Lacks conserved residue(s) required for the propagation of feature annotation.</text>
</comment>
<dbReference type="InterPro" id="IPR023267">
    <property type="entry name" value="RCMT"/>
</dbReference>
<dbReference type="PROSITE" id="PS01153">
    <property type="entry name" value="NOL1_NOP2_SUN"/>
    <property type="match status" value="1"/>
</dbReference>
<evidence type="ECO:0000256" key="1">
    <source>
        <dbReference type="ARBA" id="ARBA00007494"/>
    </source>
</evidence>
<proteinExistence type="inferred from homology"/>
<evidence type="ECO:0000256" key="6">
    <source>
        <dbReference type="ARBA" id="ARBA00022884"/>
    </source>
</evidence>
<dbReference type="OrthoDB" id="9810297at2"/>
<keyword evidence="5 7" id="KW-0949">S-adenosyl-L-methionine</keyword>
<dbReference type="InterPro" id="IPR018314">
    <property type="entry name" value="RsmB/NOL1/NOP2-like_CS"/>
</dbReference>
<dbReference type="InterPro" id="IPR031340">
    <property type="entry name" value="RsmF_methylt_CI"/>
</dbReference>
<comment type="similarity">
    <text evidence="1 7">Belongs to the class I-like SAM-binding methyltransferase superfamily. RsmB/NOP family.</text>
</comment>
<dbReference type="InterPro" id="IPR001678">
    <property type="entry name" value="MeTrfase_RsmB-F_NOP2_dom"/>
</dbReference>
<keyword evidence="2" id="KW-0963">Cytoplasm</keyword>
<dbReference type="PANTHER" id="PTHR22807:SF30">
    <property type="entry name" value="28S RRNA (CYTOSINE(4447)-C(5))-METHYLTRANSFERASE-RELATED"/>
    <property type="match status" value="1"/>
</dbReference>
<evidence type="ECO:0000313" key="10">
    <source>
        <dbReference type="Proteomes" id="UP000078383"/>
    </source>
</evidence>
<dbReference type="SUPFAM" id="SSF53335">
    <property type="entry name" value="S-adenosyl-L-methionine-dependent methyltransferases"/>
    <property type="match status" value="1"/>
</dbReference>
<dbReference type="GO" id="GO:0008757">
    <property type="term" value="F:S-adenosylmethionine-dependent methyltransferase activity"/>
    <property type="evidence" value="ECO:0007669"/>
    <property type="project" value="InterPro"/>
</dbReference>
<dbReference type="Pfam" id="PF01189">
    <property type="entry name" value="Methyltr_RsmB-F"/>
    <property type="match status" value="1"/>
</dbReference>
<evidence type="ECO:0000259" key="8">
    <source>
        <dbReference type="PROSITE" id="PS51686"/>
    </source>
</evidence>
<dbReference type="Pfam" id="PF17126">
    <property type="entry name" value="RsmF_methylt_CI"/>
    <property type="match status" value="1"/>
</dbReference>
<evidence type="ECO:0000313" key="9">
    <source>
        <dbReference type="EMBL" id="CUQ88414.1"/>
    </source>
</evidence>
<keyword evidence="3 7" id="KW-0489">Methyltransferase</keyword>
<feature type="binding site" evidence="7">
    <location>
        <position position="179"/>
    </location>
    <ligand>
        <name>S-adenosyl-L-methionine</name>
        <dbReference type="ChEBI" id="CHEBI:59789"/>
    </ligand>
</feature>
<dbReference type="InterPro" id="IPR027391">
    <property type="entry name" value="Nol1_Nop2_Fmu_2"/>
</dbReference>
<dbReference type="CDD" id="cd21147">
    <property type="entry name" value="RsmF_methylt_CTD1"/>
    <property type="match status" value="1"/>
</dbReference>
<organism evidence="9 10">
    <name type="scientific">[Ruminococcus] torques</name>
    <dbReference type="NCBI Taxonomy" id="33039"/>
    <lineage>
        <taxon>Bacteria</taxon>
        <taxon>Bacillati</taxon>
        <taxon>Bacillota</taxon>
        <taxon>Clostridia</taxon>
        <taxon>Lachnospirales</taxon>
        <taxon>Lachnospiraceae</taxon>
        <taxon>Mediterraneibacter</taxon>
    </lineage>
</organism>
<dbReference type="GeneID" id="303258828"/>
<dbReference type="RefSeq" id="WP_020436634.1">
    <property type="nucleotide sequence ID" value="NZ_CACRUQ010000013.1"/>
</dbReference>
<evidence type="ECO:0000256" key="4">
    <source>
        <dbReference type="ARBA" id="ARBA00022679"/>
    </source>
</evidence>
<reference evidence="9 10" key="1">
    <citation type="submission" date="2015-09" db="EMBL/GenBank/DDBJ databases">
        <authorList>
            <consortium name="Pathogen Informatics"/>
        </authorList>
    </citation>
    <scope>NUCLEOTIDE SEQUENCE [LARGE SCALE GENOMIC DNA]</scope>
    <source>
        <strain evidence="9 10">2789STDY5834889</strain>
    </source>
</reference>
<dbReference type="CDD" id="cd02440">
    <property type="entry name" value="AdoMet_MTases"/>
    <property type="match status" value="1"/>
</dbReference>
<name>A0A174YG77_9FIRM</name>
<evidence type="ECO:0000256" key="2">
    <source>
        <dbReference type="ARBA" id="ARBA00022490"/>
    </source>
</evidence>
<dbReference type="PROSITE" id="PS51686">
    <property type="entry name" value="SAM_MT_RSMB_NOP"/>
    <property type="match status" value="1"/>
</dbReference>
<sequence>MNLPKVFEEKMKDLLGSEYEAYTACYDEPRHYGLRVNTAKISVEDFLKIAPWPLEPVPWIHNGFYYDGDNIQPSKHPYYFAGLYYLQEPSAMTPADRLPVEPGDRVLDVCAAPGGKATELGAKLGGTGVLAANDLSSSRAKGLLKNLELFGIGNVLILSEEPGKLVSYFPEYFDKILIDAPCSGEGMFRKEKKMVKAWEEHGPEFFSKIQRSIVTQAAQMLRPGGMLLYSTCTFSPEENEQTIEYLLQEYPEFKICEMEGYEGFADGMPQVTESKNPELEKTVRIFPHRMKGEGHFLALLQKGEKQEEGKRLPESGKNKKLPEELEEFLGHIDRKFDSSRMDLRGEKVYYMPEGLPTLRGIRFLRTGLLMGELKKNRFEPSQALAMNLKKEEYDQVIDLPLEDERVMKYLKGETLDVEDLVKPKDKGWYLICVDGYPLGFGKLVNQMLKNKYLPGWRWNS</sequence>
<dbReference type="PANTHER" id="PTHR22807">
    <property type="entry name" value="NOP2 YEAST -RELATED NOL1/NOP2/FMU SUN DOMAIN-CONTAINING"/>
    <property type="match status" value="1"/>
</dbReference>
<feature type="binding site" evidence="7">
    <location>
        <begin position="110"/>
        <end position="116"/>
    </location>
    <ligand>
        <name>S-adenosyl-L-methionine</name>
        <dbReference type="ChEBI" id="CHEBI:59789"/>
    </ligand>
</feature>
<dbReference type="Gene3D" id="3.30.70.1170">
    <property type="entry name" value="Sun protein, domain 3"/>
    <property type="match status" value="1"/>
</dbReference>
<dbReference type="InterPro" id="IPR049560">
    <property type="entry name" value="MeTrfase_RsmB-F_NOP2_cat"/>
</dbReference>
<evidence type="ECO:0000256" key="7">
    <source>
        <dbReference type="PROSITE-ProRule" id="PRU01023"/>
    </source>
</evidence>